<dbReference type="SUPFAM" id="SSF53933">
    <property type="entry name" value="Microbial ribonucleases"/>
    <property type="match status" value="1"/>
</dbReference>
<evidence type="ECO:0000256" key="7">
    <source>
        <dbReference type="SAM" id="Phobius"/>
    </source>
</evidence>
<dbReference type="Gene3D" id="2.40.50.140">
    <property type="entry name" value="Nucleic acid-binding proteins"/>
    <property type="match status" value="1"/>
</dbReference>
<dbReference type="GO" id="GO:0005576">
    <property type="term" value="C:extracellular region"/>
    <property type="evidence" value="ECO:0007669"/>
    <property type="project" value="UniProtKB-SubCell"/>
</dbReference>
<organism evidence="8 9">
    <name type="scientific">Fibrobacter succinogenes</name>
    <name type="common">Bacteroides succinogenes</name>
    <dbReference type="NCBI Taxonomy" id="833"/>
    <lineage>
        <taxon>Bacteria</taxon>
        <taxon>Pseudomonadati</taxon>
        <taxon>Fibrobacterota</taxon>
        <taxon>Fibrobacteria</taxon>
        <taxon>Fibrobacterales</taxon>
        <taxon>Fibrobacteraceae</taxon>
        <taxon>Fibrobacter</taxon>
    </lineage>
</organism>
<dbReference type="InterPro" id="IPR001887">
    <property type="entry name" value="Barnase"/>
</dbReference>
<name>A0A380RWT6_FIBSU</name>
<dbReference type="GO" id="GO:0003723">
    <property type="term" value="F:RNA binding"/>
    <property type="evidence" value="ECO:0007669"/>
    <property type="project" value="InterPro"/>
</dbReference>
<evidence type="ECO:0000256" key="4">
    <source>
        <dbReference type="ARBA" id="ARBA00022525"/>
    </source>
</evidence>
<dbReference type="Proteomes" id="UP000255423">
    <property type="component" value="Unassembled WGS sequence"/>
</dbReference>
<comment type="subcellular location">
    <subcellularLocation>
        <location evidence="1">Secreted</location>
    </subcellularLocation>
</comment>
<evidence type="ECO:0000256" key="1">
    <source>
        <dbReference type="ARBA" id="ARBA00004613"/>
    </source>
</evidence>
<dbReference type="SUPFAM" id="SSF50249">
    <property type="entry name" value="Nucleic acid-binding proteins"/>
    <property type="match status" value="1"/>
</dbReference>
<dbReference type="PRINTS" id="PR00117">
    <property type="entry name" value="BARNASE"/>
</dbReference>
<keyword evidence="6" id="KW-0378">Hydrolase</keyword>
<dbReference type="AlphaFoldDB" id="A0A380RWT6"/>
<evidence type="ECO:0000256" key="3">
    <source>
        <dbReference type="ARBA" id="ARBA00022214"/>
    </source>
</evidence>
<dbReference type="GO" id="GO:0016787">
    <property type="term" value="F:hydrolase activity"/>
    <property type="evidence" value="ECO:0007669"/>
    <property type="project" value="UniProtKB-KW"/>
</dbReference>
<sequence length="251" mass="28572">MPITNKATVTQWNEEKGFGFATANGIKYFVHISALGHPVRPPKVGDTIIIYNFGKNEKGAKIEKGILDGVASRDEQVTSPVRKNYRKAKKSKIAVIVAICIALAFAFDIYVVYTTPEDATRNKKVCLLKENPAEKEYTSRLHVAKYICDNDRLPSYYVTKSEGKKLYEQKTGKTFVKWNFNPHTTLGVMIGGDYFDNREGRLPTAYYYEADVDYFGNNRGTNRLVYSSGCNIYYTTDHYKTFSKIVFEKQP</sequence>
<keyword evidence="7" id="KW-1133">Transmembrane helix</keyword>
<dbReference type="InterPro" id="IPR016191">
    <property type="entry name" value="Ribonuclease/ribotoxin"/>
</dbReference>
<dbReference type="Gene3D" id="3.10.450.30">
    <property type="entry name" value="Microbial ribonucleases"/>
    <property type="match status" value="1"/>
</dbReference>
<keyword evidence="5" id="KW-0540">Nuclease</keyword>
<evidence type="ECO:0000256" key="5">
    <source>
        <dbReference type="ARBA" id="ARBA00022722"/>
    </source>
</evidence>
<comment type="similarity">
    <text evidence="2">Belongs to the ribonuclease N1/T1 family.</text>
</comment>
<dbReference type="InterPro" id="IPR000026">
    <property type="entry name" value="N1-like"/>
</dbReference>
<dbReference type="RefSeq" id="WP_146196742.1">
    <property type="nucleotide sequence ID" value="NZ_UHJL01000001.1"/>
</dbReference>
<evidence type="ECO:0000313" key="9">
    <source>
        <dbReference type="Proteomes" id="UP000255423"/>
    </source>
</evidence>
<accession>A0A380RWT6</accession>
<keyword evidence="4" id="KW-0964">Secreted</keyword>
<evidence type="ECO:0000313" key="8">
    <source>
        <dbReference type="EMBL" id="SUQ19864.1"/>
    </source>
</evidence>
<dbReference type="InterPro" id="IPR012340">
    <property type="entry name" value="NA-bd_OB-fold"/>
</dbReference>
<proteinExistence type="inferred from homology"/>
<keyword evidence="7" id="KW-0812">Transmembrane</keyword>
<evidence type="ECO:0000256" key="2">
    <source>
        <dbReference type="ARBA" id="ARBA00009006"/>
    </source>
</evidence>
<dbReference type="Pfam" id="PF00545">
    <property type="entry name" value="Ribonuclease"/>
    <property type="match status" value="1"/>
</dbReference>
<evidence type="ECO:0000256" key="6">
    <source>
        <dbReference type="ARBA" id="ARBA00022801"/>
    </source>
</evidence>
<dbReference type="EMBL" id="UHJL01000001">
    <property type="protein sequence ID" value="SUQ19864.1"/>
    <property type="molecule type" value="Genomic_DNA"/>
</dbReference>
<gene>
    <name evidence="8" type="ORF">SAMN05661053_1108</name>
</gene>
<feature type="transmembrane region" description="Helical" evidence="7">
    <location>
        <begin position="93"/>
        <end position="113"/>
    </location>
</feature>
<protein>
    <recommendedName>
        <fullName evidence="3">Ribonuclease</fullName>
    </recommendedName>
</protein>
<dbReference type="GO" id="GO:0004521">
    <property type="term" value="F:RNA endonuclease activity"/>
    <property type="evidence" value="ECO:0007669"/>
    <property type="project" value="InterPro"/>
</dbReference>
<reference evidence="8 9" key="1">
    <citation type="submission" date="2017-08" db="EMBL/GenBank/DDBJ databases">
        <authorList>
            <person name="de Groot N.N."/>
        </authorList>
    </citation>
    <scope>NUCLEOTIDE SEQUENCE [LARGE SCALE GENOMIC DNA]</scope>
    <source>
        <strain evidence="8 9">HM2</strain>
    </source>
</reference>
<keyword evidence="7" id="KW-0472">Membrane</keyword>